<evidence type="ECO:0000313" key="1">
    <source>
        <dbReference type="EMBL" id="KAI5059302.1"/>
    </source>
</evidence>
<proteinExistence type="predicted"/>
<dbReference type="EMBL" id="JABFUD020000025">
    <property type="protein sequence ID" value="KAI5059302.1"/>
    <property type="molecule type" value="Genomic_DNA"/>
</dbReference>
<dbReference type="Proteomes" id="UP000886520">
    <property type="component" value="Chromosome 25"/>
</dbReference>
<dbReference type="AlphaFoldDB" id="A0A9D4Z3Q5"/>
<reference evidence="1" key="1">
    <citation type="submission" date="2021-01" db="EMBL/GenBank/DDBJ databases">
        <title>Adiantum capillus-veneris genome.</title>
        <authorList>
            <person name="Fang Y."/>
            <person name="Liao Q."/>
        </authorList>
    </citation>
    <scope>NUCLEOTIDE SEQUENCE</scope>
    <source>
        <strain evidence="1">H3</strain>
        <tissue evidence="1">Leaf</tissue>
    </source>
</reference>
<gene>
    <name evidence="1" type="ORF">GOP47_0025621</name>
</gene>
<accession>A0A9D4Z3Q5</accession>
<comment type="caution">
    <text evidence="1">The sequence shown here is derived from an EMBL/GenBank/DDBJ whole genome shotgun (WGS) entry which is preliminary data.</text>
</comment>
<organism evidence="1 2">
    <name type="scientific">Adiantum capillus-veneris</name>
    <name type="common">Maidenhair fern</name>
    <dbReference type="NCBI Taxonomy" id="13818"/>
    <lineage>
        <taxon>Eukaryota</taxon>
        <taxon>Viridiplantae</taxon>
        <taxon>Streptophyta</taxon>
        <taxon>Embryophyta</taxon>
        <taxon>Tracheophyta</taxon>
        <taxon>Polypodiopsida</taxon>
        <taxon>Polypodiidae</taxon>
        <taxon>Polypodiales</taxon>
        <taxon>Pteridineae</taxon>
        <taxon>Pteridaceae</taxon>
        <taxon>Vittarioideae</taxon>
        <taxon>Adiantum</taxon>
    </lineage>
</organism>
<sequence>MVVLILLKSSIQRGHERYLNEKAIRLNKLKTTTCSCISYFYHFGHKHAINTLRLGSNRMAIEHGAWVLIHNGKLSLVELCSFIFCTHRKMDEYLRSPIMNWKDGGKNTMFTITGLV</sequence>
<protein>
    <submittedName>
        <fullName evidence="1">Uncharacterized protein</fullName>
    </submittedName>
</protein>
<name>A0A9D4Z3Q5_ADICA</name>
<evidence type="ECO:0000313" key="2">
    <source>
        <dbReference type="Proteomes" id="UP000886520"/>
    </source>
</evidence>
<keyword evidence="2" id="KW-1185">Reference proteome</keyword>